<dbReference type="KEGG" id="drg:H9K76_11760"/>
<reference evidence="2 3" key="1">
    <citation type="submission" date="2020-08" db="EMBL/GenBank/DDBJ databases">
        <title>Genome sequence of Diaphorobacter ruginosibacter DSM 27467T.</title>
        <authorList>
            <person name="Hyun D.-W."/>
            <person name="Bae J.-W."/>
        </authorList>
    </citation>
    <scope>NUCLEOTIDE SEQUENCE [LARGE SCALE GENOMIC DNA]</scope>
    <source>
        <strain evidence="2 3">DSM 27467</strain>
    </source>
</reference>
<dbReference type="Pfam" id="PF04657">
    <property type="entry name" value="DMT_YdcZ"/>
    <property type="match status" value="1"/>
</dbReference>
<dbReference type="PANTHER" id="PTHR34821">
    <property type="entry name" value="INNER MEMBRANE PROTEIN YDCZ"/>
    <property type="match status" value="1"/>
</dbReference>
<protein>
    <submittedName>
        <fullName evidence="2">DMT family transporter</fullName>
    </submittedName>
</protein>
<proteinExistence type="predicted"/>
<accession>A0A7G9RID4</accession>
<keyword evidence="1" id="KW-1133">Transmembrane helix</keyword>
<sequence length="149" mass="15411">MPNLISSLIVVGAGISVALQQVLNASLRTQVGSPWWAGFVSYFVGCVAMLVVALIMSGPTLSLSGLTSAPGAWMSWTGGLFGAIFIAVVILMMPKLGAAYVICLIVVGQMVGSLLFDHFGILGLQQQPITLVRALGGVLLIAGVLLVRA</sequence>
<evidence type="ECO:0000313" key="2">
    <source>
        <dbReference type="EMBL" id="QNN55359.1"/>
    </source>
</evidence>
<keyword evidence="1" id="KW-0812">Transmembrane</keyword>
<gene>
    <name evidence="2" type="ORF">H9K76_11760</name>
</gene>
<dbReference type="InterPro" id="IPR006750">
    <property type="entry name" value="YdcZ"/>
</dbReference>
<feature type="transmembrane region" description="Helical" evidence="1">
    <location>
        <begin position="73"/>
        <end position="92"/>
    </location>
</feature>
<dbReference type="GO" id="GO:0005886">
    <property type="term" value="C:plasma membrane"/>
    <property type="evidence" value="ECO:0007669"/>
    <property type="project" value="TreeGrafter"/>
</dbReference>
<keyword evidence="1" id="KW-0472">Membrane</keyword>
<name>A0A7G9RID4_9BURK</name>
<feature type="transmembrane region" description="Helical" evidence="1">
    <location>
        <begin position="98"/>
        <end position="116"/>
    </location>
</feature>
<feature type="transmembrane region" description="Helical" evidence="1">
    <location>
        <begin position="128"/>
        <end position="147"/>
    </location>
</feature>
<dbReference type="AlphaFoldDB" id="A0A7G9RID4"/>
<keyword evidence="3" id="KW-1185">Reference proteome</keyword>
<evidence type="ECO:0000313" key="3">
    <source>
        <dbReference type="Proteomes" id="UP000515811"/>
    </source>
</evidence>
<dbReference type="Proteomes" id="UP000515811">
    <property type="component" value="Chromosome"/>
</dbReference>
<organism evidence="2 3">
    <name type="scientific">Diaphorobacter ruginosibacter</name>
    <dbReference type="NCBI Taxonomy" id="1715720"/>
    <lineage>
        <taxon>Bacteria</taxon>
        <taxon>Pseudomonadati</taxon>
        <taxon>Pseudomonadota</taxon>
        <taxon>Betaproteobacteria</taxon>
        <taxon>Burkholderiales</taxon>
        <taxon>Comamonadaceae</taxon>
        <taxon>Diaphorobacter</taxon>
    </lineage>
</organism>
<dbReference type="EMBL" id="CP060714">
    <property type="protein sequence ID" value="QNN55359.1"/>
    <property type="molecule type" value="Genomic_DNA"/>
</dbReference>
<evidence type="ECO:0000256" key="1">
    <source>
        <dbReference type="SAM" id="Phobius"/>
    </source>
</evidence>
<dbReference type="RefSeq" id="WP_187595632.1">
    <property type="nucleotide sequence ID" value="NZ_CP060714.1"/>
</dbReference>
<dbReference type="PANTHER" id="PTHR34821:SF2">
    <property type="entry name" value="INNER MEMBRANE PROTEIN YDCZ"/>
    <property type="match status" value="1"/>
</dbReference>
<feature type="transmembrane region" description="Helical" evidence="1">
    <location>
        <begin position="36"/>
        <end position="61"/>
    </location>
</feature>